<accession>A0A1L3GQZ5</accession>
<dbReference type="AlphaFoldDB" id="A0A1L3GQZ5"/>
<keyword evidence="3" id="KW-1185">Reference proteome</keyword>
<dbReference type="Proteomes" id="UP000182517">
    <property type="component" value="Chromosome"/>
</dbReference>
<evidence type="ECO:0000313" key="3">
    <source>
        <dbReference type="Proteomes" id="UP000182517"/>
    </source>
</evidence>
<gene>
    <name evidence="2" type="ORF">A7E78_11255</name>
</gene>
<reference evidence="2 3" key="1">
    <citation type="journal article" date="2017" name="Genome Announc.">
        <title>Complete Genome Sequences of Two Acetylene-Fermenting Pelobacter acetylenicus Strains.</title>
        <authorList>
            <person name="Sutton J.M."/>
            <person name="Baesman S.M."/>
            <person name="Fierst J.L."/>
            <person name="Poret-Peterson A.T."/>
            <person name="Oremland R.S."/>
            <person name="Dunlap D.S."/>
            <person name="Akob D.M."/>
        </authorList>
    </citation>
    <scope>NUCLEOTIDE SEQUENCE [LARGE SCALE GENOMIC DNA]</scope>
    <source>
        <strain evidence="2 3">SFB93</strain>
    </source>
</reference>
<sequence>MGLDIEGAGQITGATDQESSDRLTAGPDALGAQAIVRLFCSLFGQGYLHQEFAVIVTGLGLGDKLQSFTIVKNYPQKG</sequence>
<dbReference type="KEGG" id="pef:A7E78_11255"/>
<evidence type="ECO:0000256" key="1">
    <source>
        <dbReference type="SAM" id="MobiDB-lite"/>
    </source>
</evidence>
<dbReference type="EMBL" id="CP015519">
    <property type="protein sequence ID" value="APG28376.1"/>
    <property type="molecule type" value="Genomic_DNA"/>
</dbReference>
<evidence type="ECO:0000313" key="2">
    <source>
        <dbReference type="EMBL" id="APG28376.1"/>
    </source>
</evidence>
<feature type="region of interest" description="Disordered" evidence="1">
    <location>
        <begin position="1"/>
        <end position="25"/>
    </location>
</feature>
<proteinExistence type="predicted"/>
<protein>
    <submittedName>
        <fullName evidence="2">Uncharacterized protein</fullName>
    </submittedName>
</protein>
<organism evidence="2 3">
    <name type="scientific">Syntrophotalea acetylenivorans</name>
    <dbReference type="NCBI Taxonomy" id="1842532"/>
    <lineage>
        <taxon>Bacteria</taxon>
        <taxon>Pseudomonadati</taxon>
        <taxon>Thermodesulfobacteriota</taxon>
        <taxon>Desulfuromonadia</taxon>
        <taxon>Desulfuromonadales</taxon>
        <taxon>Syntrophotaleaceae</taxon>
        <taxon>Syntrophotalea</taxon>
    </lineage>
</organism>
<name>A0A1L3GQZ5_9BACT</name>